<evidence type="ECO:0000313" key="3">
    <source>
        <dbReference type="Proteomes" id="UP000199415"/>
    </source>
</evidence>
<dbReference type="InterPro" id="IPR000782">
    <property type="entry name" value="FAS1_domain"/>
</dbReference>
<sequence length="187" mass="19922">MLRAIVSVIVVVGLTNGCAAGAPAESLLDRLAANDRYSTFVKAARSVKLDVALGRHEPYTVFAPTDAAFAALPGPQRDKLFDPKRRNRLRELVAYHMVPREVPMEALAGRERTVVSLEGGDLRLDGTDGALRVNGATVVAPDRRAENGIAHGIDTVLTPPTHSNDALRERAREVLGIGPGRADPSGS</sequence>
<dbReference type="AlphaFoldDB" id="A0A1G7LPB4"/>
<dbReference type="STRING" id="1082479.SAMN05216241_101313"/>
<accession>A0A1G7LPB4</accession>
<dbReference type="SUPFAM" id="SSF82153">
    <property type="entry name" value="FAS1 domain"/>
    <property type="match status" value="1"/>
</dbReference>
<dbReference type="OrthoDB" id="9800666at2"/>
<dbReference type="RefSeq" id="WP_090018343.1">
    <property type="nucleotide sequence ID" value="NZ_FNCE01000001.1"/>
</dbReference>
<feature type="domain" description="FAS1" evidence="1">
    <location>
        <begin position="24"/>
        <end position="157"/>
    </location>
</feature>
<keyword evidence="3" id="KW-1185">Reference proteome</keyword>
<dbReference type="PANTHER" id="PTHR10900:SF77">
    <property type="entry name" value="FI19380P1"/>
    <property type="match status" value="1"/>
</dbReference>
<evidence type="ECO:0000313" key="2">
    <source>
        <dbReference type="EMBL" id="SDF50840.1"/>
    </source>
</evidence>
<organism evidence="2 3">
    <name type="scientific">Limimonas halophila</name>
    <dbReference type="NCBI Taxonomy" id="1082479"/>
    <lineage>
        <taxon>Bacteria</taxon>
        <taxon>Pseudomonadati</taxon>
        <taxon>Pseudomonadota</taxon>
        <taxon>Alphaproteobacteria</taxon>
        <taxon>Rhodospirillales</taxon>
        <taxon>Rhodovibrionaceae</taxon>
        <taxon>Limimonas</taxon>
    </lineage>
</organism>
<dbReference type="Pfam" id="PF02469">
    <property type="entry name" value="Fasciclin"/>
    <property type="match status" value="1"/>
</dbReference>
<dbReference type="SMART" id="SM00554">
    <property type="entry name" value="FAS1"/>
    <property type="match status" value="1"/>
</dbReference>
<proteinExistence type="predicted"/>
<dbReference type="Proteomes" id="UP000199415">
    <property type="component" value="Unassembled WGS sequence"/>
</dbReference>
<dbReference type="FunFam" id="2.30.180.10:FF:000005">
    <property type="entry name" value="Stabilin 2"/>
    <property type="match status" value="1"/>
</dbReference>
<dbReference type="PANTHER" id="PTHR10900">
    <property type="entry name" value="PERIOSTIN-RELATED"/>
    <property type="match status" value="1"/>
</dbReference>
<dbReference type="EMBL" id="FNCE01000001">
    <property type="protein sequence ID" value="SDF50840.1"/>
    <property type="molecule type" value="Genomic_DNA"/>
</dbReference>
<name>A0A1G7LPB4_9PROT</name>
<dbReference type="Gene3D" id="2.30.180.10">
    <property type="entry name" value="FAS1 domain"/>
    <property type="match status" value="1"/>
</dbReference>
<dbReference type="InterPro" id="IPR050904">
    <property type="entry name" value="Adhesion/Biosynth-related"/>
</dbReference>
<dbReference type="PROSITE" id="PS50213">
    <property type="entry name" value="FAS1"/>
    <property type="match status" value="1"/>
</dbReference>
<dbReference type="InterPro" id="IPR036378">
    <property type="entry name" value="FAS1_dom_sf"/>
</dbReference>
<gene>
    <name evidence="2" type="ORF">SAMN05216241_101313</name>
</gene>
<evidence type="ECO:0000259" key="1">
    <source>
        <dbReference type="PROSITE" id="PS50213"/>
    </source>
</evidence>
<reference evidence="2 3" key="1">
    <citation type="submission" date="2016-10" db="EMBL/GenBank/DDBJ databases">
        <authorList>
            <person name="de Groot N.N."/>
        </authorList>
    </citation>
    <scope>NUCLEOTIDE SEQUENCE [LARGE SCALE GENOMIC DNA]</scope>
    <source>
        <strain evidence="2 3">DSM 25584</strain>
    </source>
</reference>
<protein>
    <submittedName>
        <fullName evidence="2">Uncaracterized surface protein containing fasciclin (FAS1) repeats</fullName>
    </submittedName>
</protein>